<dbReference type="RefSeq" id="WP_135246849.1">
    <property type="nucleotide sequence ID" value="NZ_SIHO01000003.1"/>
</dbReference>
<reference evidence="2 3" key="1">
    <citation type="submission" date="2019-02" db="EMBL/GenBank/DDBJ databases">
        <title>Polymorphobacter sp. isolated from the lake at the Tibet of China.</title>
        <authorList>
            <person name="Li A."/>
        </authorList>
    </citation>
    <scope>NUCLEOTIDE SEQUENCE [LARGE SCALE GENOMIC DNA]</scope>
    <source>
        <strain evidence="2 3">DJ1R-1</strain>
    </source>
</reference>
<comment type="caution">
    <text evidence="2">The sequence shown here is derived from an EMBL/GenBank/DDBJ whole genome shotgun (WGS) entry which is preliminary data.</text>
</comment>
<dbReference type="InterPro" id="IPR006311">
    <property type="entry name" value="TAT_signal"/>
</dbReference>
<dbReference type="PANTHER" id="PTHR33361">
    <property type="entry name" value="GLR0591 PROTEIN"/>
    <property type="match status" value="1"/>
</dbReference>
<dbReference type="InterPro" id="IPR010281">
    <property type="entry name" value="DUF885"/>
</dbReference>
<protein>
    <submittedName>
        <fullName evidence="2">DUF885 domain-containing protein</fullName>
    </submittedName>
</protein>
<dbReference type="PROSITE" id="PS51318">
    <property type="entry name" value="TAT"/>
    <property type="match status" value="1"/>
</dbReference>
<dbReference type="Proteomes" id="UP000297737">
    <property type="component" value="Unassembled WGS sequence"/>
</dbReference>
<dbReference type="OrthoDB" id="9763405at2"/>
<organism evidence="2 3">
    <name type="scientific">Glacieibacterium arshaanense</name>
    <dbReference type="NCBI Taxonomy" id="2511025"/>
    <lineage>
        <taxon>Bacteria</taxon>
        <taxon>Pseudomonadati</taxon>
        <taxon>Pseudomonadota</taxon>
        <taxon>Alphaproteobacteria</taxon>
        <taxon>Sphingomonadales</taxon>
        <taxon>Sphingosinicellaceae</taxon>
        <taxon>Glacieibacterium</taxon>
    </lineage>
</organism>
<feature type="chain" id="PRO_5021320608" evidence="1">
    <location>
        <begin position="25"/>
        <end position="608"/>
    </location>
</feature>
<sequence length="608" mass="65188">MLNRRDVLNTAAIAGFAAMLPAWAAKAAATGNAQLAAVLQSIAEQMLVASPETATTIGLDTGKLAALAGKVSDLSPAAAAKNLADLKAFKAQMKALDTKGFSGADTAQYEMTMFALDLGIEGGDRFHYGYTGTSGGIPYVVSQQNGAYQNMPEFLSTYQRVETKGDIDSYLSRMEGFATQLDQETARIQADAGKGVILPDFLMSNALGQMAGFRATPAASQRMVTALAAHAAKISGAADPSAQAASITTGKIYPALDRQIAALKAIQPKANSDAGMWKLPDGEAYYEWLLKGSTTTTLSADEIHKTGLRQTAELQAGMDKVLRAQGLTQGSVGDRLSAMTADPKFLFSNDDKGRAEIIKFIQARIDDVRPKMPMLSNLKLNANVTVKRVPEDIQDGAGLGYMNFASLDGKRPAIYYVNLKDTGYWPSYTLASLTAHEAIPGHAWQGAFIAENQDKLPLISSLLGFNAFVEGWALYAEQLVSEIGMYKDQPFWQVGFLQALNFRAVRLVVDTGMHAKKWTRQQAIDYMVANTGRARGAVTSEIDRYCASPGQACGYKIGHNEIVRLRAKAQAAMGPKFTLQSFNDAVVSTGGVPLEVLAKVIDRYIAGA</sequence>
<keyword evidence="1" id="KW-0732">Signal</keyword>
<evidence type="ECO:0000313" key="2">
    <source>
        <dbReference type="EMBL" id="TFU01345.1"/>
    </source>
</evidence>
<proteinExistence type="predicted"/>
<dbReference type="AlphaFoldDB" id="A0A4Y9EME2"/>
<feature type="signal peptide" evidence="1">
    <location>
        <begin position="1"/>
        <end position="24"/>
    </location>
</feature>
<keyword evidence="3" id="KW-1185">Reference proteome</keyword>
<dbReference type="PANTHER" id="PTHR33361:SF2">
    <property type="entry name" value="DUF885 DOMAIN-CONTAINING PROTEIN"/>
    <property type="match status" value="1"/>
</dbReference>
<evidence type="ECO:0000313" key="3">
    <source>
        <dbReference type="Proteomes" id="UP000297737"/>
    </source>
</evidence>
<name>A0A4Y9EME2_9SPHN</name>
<accession>A0A4Y9EME2</accession>
<dbReference type="EMBL" id="SIHO01000003">
    <property type="protein sequence ID" value="TFU01345.1"/>
    <property type="molecule type" value="Genomic_DNA"/>
</dbReference>
<dbReference type="Pfam" id="PF05960">
    <property type="entry name" value="DUF885"/>
    <property type="match status" value="1"/>
</dbReference>
<evidence type="ECO:0000256" key="1">
    <source>
        <dbReference type="SAM" id="SignalP"/>
    </source>
</evidence>
<gene>
    <name evidence="2" type="ORF">EUV02_13725</name>
</gene>